<dbReference type="AlphaFoldDB" id="A0A482XTW9"/>
<evidence type="ECO:0000313" key="2">
    <source>
        <dbReference type="EMBL" id="RZH66468.1"/>
    </source>
</evidence>
<dbReference type="RefSeq" id="WP_130171703.1">
    <property type="nucleotide sequence ID" value="NZ_SHMR01000009.1"/>
</dbReference>
<keyword evidence="1" id="KW-0472">Membrane</keyword>
<sequence>MQPSWPQIIVSSLILPAAVALLVSRYEARRQDTRERDGWFDNIVSEANGVESAWYRSSELTTEKQQSTIDTVDEYVKRLKERKNSPLSPSEMTEAIERLDRRWIDTKDTLPVNQTNLYESHGSSIKRNARQIKYIVEQNRPTSLRERLAGYRPGLIQRLKRMYVLGIIRGRIRLFSYEGIAILRDFFSVEEINQIEKGEKAIRVTSPFDSRFCVNFSDDSDTPFLAIEGYARRLPNQPTLRNSFRVYPIEEDQLLEELGYAQEWELEDIETTREIAFEGLEL</sequence>
<name>A0A482XTW9_9EURY</name>
<reference evidence="2 3" key="1">
    <citation type="submission" date="2019-02" db="EMBL/GenBank/DDBJ databases">
        <title>Genome analysis provides insights into bioremediation potentialities and Haloocin production by Natrinema altunense strain 4.1R isolated from Chott Douz in Tunisian desert.</title>
        <authorList>
            <person name="Najjari A."/>
            <person name="Youssef N."/>
            <person name="Ben Dhia O."/>
            <person name="Ferjani R."/>
            <person name="El Hidri D."/>
            <person name="Ouzari H.I."/>
            <person name="Cherif A."/>
        </authorList>
    </citation>
    <scope>NUCLEOTIDE SEQUENCE [LARGE SCALE GENOMIC DNA]</scope>
    <source>
        <strain evidence="2 3">4.1R</strain>
    </source>
</reference>
<protein>
    <submittedName>
        <fullName evidence="2">Uncharacterized protein</fullName>
    </submittedName>
</protein>
<gene>
    <name evidence="2" type="ORF">ELS17_17485</name>
</gene>
<evidence type="ECO:0000256" key="1">
    <source>
        <dbReference type="SAM" id="Phobius"/>
    </source>
</evidence>
<keyword evidence="1" id="KW-1133">Transmembrane helix</keyword>
<comment type="caution">
    <text evidence="2">The sequence shown here is derived from an EMBL/GenBank/DDBJ whole genome shotgun (WGS) entry which is preliminary data.</text>
</comment>
<proteinExistence type="predicted"/>
<organism evidence="2 3">
    <name type="scientific">Natrinema altunense</name>
    <dbReference type="NCBI Taxonomy" id="222984"/>
    <lineage>
        <taxon>Archaea</taxon>
        <taxon>Methanobacteriati</taxon>
        <taxon>Methanobacteriota</taxon>
        <taxon>Stenosarchaea group</taxon>
        <taxon>Halobacteria</taxon>
        <taxon>Halobacteriales</taxon>
        <taxon>Natrialbaceae</taxon>
        <taxon>Natrinema</taxon>
    </lineage>
</organism>
<accession>A0A482XTW9</accession>
<dbReference type="Proteomes" id="UP000292704">
    <property type="component" value="Unassembled WGS sequence"/>
</dbReference>
<dbReference type="OrthoDB" id="350885at2157"/>
<keyword evidence="1" id="KW-0812">Transmembrane</keyword>
<feature type="transmembrane region" description="Helical" evidence="1">
    <location>
        <begin position="6"/>
        <end position="26"/>
    </location>
</feature>
<evidence type="ECO:0000313" key="3">
    <source>
        <dbReference type="Proteomes" id="UP000292704"/>
    </source>
</evidence>
<dbReference type="EMBL" id="SHMR01000009">
    <property type="protein sequence ID" value="RZH66468.1"/>
    <property type="molecule type" value="Genomic_DNA"/>
</dbReference>